<reference evidence="9 10" key="1">
    <citation type="submission" date="2019-07" db="EMBL/GenBank/DDBJ databases">
        <title>Whole genome shotgun sequence of Frigoribacterium faeni NBRC 103066.</title>
        <authorList>
            <person name="Hosoyama A."/>
            <person name="Uohara A."/>
            <person name="Ohji S."/>
            <person name="Ichikawa N."/>
        </authorList>
    </citation>
    <scope>NUCLEOTIDE SEQUENCE [LARGE SCALE GENOMIC DNA]</scope>
    <source>
        <strain evidence="9 10">NBRC 103066</strain>
    </source>
</reference>
<evidence type="ECO:0000256" key="1">
    <source>
        <dbReference type="ARBA" id="ARBA00004651"/>
    </source>
</evidence>
<dbReference type="Pfam" id="PF01032">
    <property type="entry name" value="FecCD"/>
    <property type="match status" value="1"/>
</dbReference>
<dbReference type="PANTHER" id="PTHR30472">
    <property type="entry name" value="FERRIC ENTEROBACTIN TRANSPORT SYSTEM PERMEASE PROTEIN"/>
    <property type="match status" value="1"/>
</dbReference>
<evidence type="ECO:0000256" key="7">
    <source>
        <dbReference type="ARBA" id="ARBA00023136"/>
    </source>
</evidence>
<dbReference type="SUPFAM" id="SSF81345">
    <property type="entry name" value="ABC transporter involved in vitamin B12 uptake, BtuC"/>
    <property type="match status" value="1"/>
</dbReference>
<dbReference type="Proteomes" id="UP000321154">
    <property type="component" value="Unassembled WGS sequence"/>
</dbReference>
<name>A0ABQ0UQC0_9MICO</name>
<protein>
    <submittedName>
        <fullName evidence="9">ABC transporter permease</fullName>
    </submittedName>
</protein>
<feature type="transmembrane region" description="Helical" evidence="8">
    <location>
        <begin position="306"/>
        <end position="323"/>
    </location>
</feature>
<keyword evidence="7 8" id="KW-0472">Membrane</keyword>
<dbReference type="EMBL" id="BJUV01000018">
    <property type="protein sequence ID" value="GEK83657.1"/>
    <property type="molecule type" value="Genomic_DNA"/>
</dbReference>
<evidence type="ECO:0000313" key="9">
    <source>
        <dbReference type="EMBL" id="GEK83657.1"/>
    </source>
</evidence>
<organism evidence="9 10">
    <name type="scientific">Frigoribacterium faeni</name>
    <dbReference type="NCBI Taxonomy" id="145483"/>
    <lineage>
        <taxon>Bacteria</taxon>
        <taxon>Bacillati</taxon>
        <taxon>Actinomycetota</taxon>
        <taxon>Actinomycetes</taxon>
        <taxon>Micrococcales</taxon>
        <taxon>Microbacteriaceae</taxon>
        <taxon>Frigoribacterium</taxon>
    </lineage>
</organism>
<feature type="transmembrane region" description="Helical" evidence="8">
    <location>
        <begin position="278"/>
        <end position="300"/>
    </location>
</feature>
<keyword evidence="5 8" id="KW-0812">Transmembrane</keyword>
<proteinExistence type="inferred from homology"/>
<dbReference type="CDD" id="cd06550">
    <property type="entry name" value="TM_ABC_iron-siderophores_like"/>
    <property type="match status" value="1"/>
</dbReference>
<keyword evidence="6 8" id="KW-1133">Transmembrane helix</keyword>
<gene>
    <name evidence="9" type="ORF">FFA01_19660</name>
</gene>
<evidence type="ECO:0000256" key="8">
    <source>
        <dbReference type="SAM" id="Phobius"/>
    </source>
</evidence>
<evidence type="ECO:0000313" key="10">
    <source>
        <dbReference type="Proteomes" id="UP000321154"/>
    </source>
</evidence>
<feature type="transmembrane region" description="Helical" evidence="8">
    <location>
        <begin position="51"/>
        <end position="73"/>
    </location>
</feature>
<evidence type="ECO:0000256" key="2">
    <source>
        <dbReference type="ARBA" id="ARBA00007935"/>
    </source>
</evidence>
<dbReference type="InterPro" id="IPR037294">
    <property type="entry name" value="ABC_BtuC-like"/>
</dbReference>
<keyword evidence="10" id="KW-1185">Reference proteome</keyword>
<comment type="similarity">
    <text evidence="2">Belongs to the binding-protein-dependent transport system permease family. FecCD subfamily.</text>
</comment>
<feature type="transmembrane region" description="Helical" evidence="8">
    <location>
        <begin position="187"/>
        <end position="208"/>
    </location>
</feature>
<feature type="transmembrane region" description="Helical" evidence="8">
    <location>
        <begin position="147"/>
        <end position="167"/>
    </location>
</feature>
<comment type="caution">
    <text evidence="9">The sequence shown here is derived from an EMBL/GenBank/DDBJ whole genome shotgun (WGS) entry which is preliminary data.</text>
</comment>
<keyword evidence="3" id="KW-0813">Transport</keyword>
<comment type="subcellular location">
    <subcellularLocation>
        <location evidence="1">Cell membrane</location>
        <topology evidence="1">Multi-pass membrane protein</topology>
    </subcellularLocation>
</comment>
<evidence type="ECO:0000256" key="5">
    <source>
        <dbReference type="ARBA" id="ARBA00022692"/>
    </source>
</evidence>
<sequence length="331" mass="32950">MVATGASLVVLAVVAVLAVSAGSSSLGVTDVVRTLLGAGTPGQELIVLELRLPRVVGAVVVGACLGLAGALTQTFARNPLATPDILGVTSGAGLGAVSAIVLAGGGYAVTGGLLSFGVPVAAVLGALVTSALVYGLSWRGGIDSYRLILIGIGMTASLGGLTSYLVARAQITEAAAATQWLVGSLSGMSWSSVWPAVVVLAVIAPLAATQTRALDVSQLGDDLSTGLGVAVQRHRLAVLVCAVLLTAGAVSAAGPLEFVAFVAPQVARRLTGTGRPPLVGSAVIGGLIVVGADLVTRTLLPGEVPVGILTAIIGAPYLIWLLIRHRKDERA</sequence>
<accession>A0ABQ0UQC0</accession>
<feature type="transmembrane region" description="Helical" evidence="8">
    <location>
        <begin position="85"/>
        <end position="107"/>
    </location>
</feature>
<keyword evidence="4" id="KW-1003">Cell membrane</keyword>
<evidence type="ECO:0000256" key="3">
    <source>
        <dbReference type="ARBA" id="ARBA00022448"/>
    </source>
</evidence>
<evidence type="ECO:0000256" key="6">
    <source>
        <dbReference type="ARBA" id="ARBA00022989"/>
    </source>
</evidence>
<dbReference type="PANTHER" id="PTHR30472:SF24">
    <property type="entry name" value="FERRIC ENTEROBACTIN TRANSPORT SYSTEM PERMEASE PROTEIN FEPG"/>
    <property type="match status" value="1"/>
</dbReference>
<evidence type="ECO:0000256" key="4">
    <source>
        <dbReference type="ARBA" id="ARBA00022475"/>
    </source>
</evidence>
<feature type="transmembrane region" description="Helical" evidence="8">
    <location>
        <begin position="113"/>
        <end position="135"/>
    </location>
</feature>
<dbReference type="InterPro" id="IPR000522">
    <property type="entry name" value="ABC_transptr_permease_BtuC"/>
</dbReference>
<dbReference type="Gene3D" id="1.10.3470.10">
    <property type="entry name" value="ABC transporter involved in vitamin B12 uptake, BtuC"/>
    <property type="match status" value="1"/>
</dbReference>